<evidence type="ECO:0000313" key="8">
    <source>
        <dbReference type="Proteomes" id="UP000603200"/>
    </source>
</evidence>
<evidence type="ECO:0000256" key="4">
    <source>
        <dbReference type="ARBA" id="ARBA00022840"/>
    </source>
</evidence>
<gene>
    <name evidence="7" type="ORF">Ahu01nite_078940</name>
</gene>
<sequence length="531" mass="56551">MNTLLHLDEICCRYGAVTALHPLTLHIAAGERRAIIGPNGAGKSTVLNAIAGTAPLATGRVVFDQQPIAGLTPASRANRGIGRTFQHPGVVDTLTVADNVALAVHLPATPPSGGRRRARDTRRAQVTTALNNVGLEAHATKPTEQLSYGQRRLLEIAMVLAAEPRLLLLDEPSAGLDPHEIRNLAQLIRALPDDIAVIVVDHHLPLVFALADTITVLAAGRHIATGTPHNIRTNPQVNDVYLIPTPQQRPTSHAVDLDVLASPSWPSNPELRTSSEPAPQPPVVLQVERLRAGYHGAPVLHDIDLTVTSGAIHTILGRNGAGKSTLINTIAATHPALPGTQIRLDGIDLPPGNPTRTARHGVALVPQGRHLFASLTIREHLALAARHARRHGRPPGDVRWTTDDALDLLPALRDKLGRYPAQLSGGEQQMAALARALLTSPRLLLLDEPTEGLATAVVDQLTHAITRIADQSVAILLAEQNQHLALAVADQVSVLDHGRIAFTTTARTLHEPATRTRLNDLLGVTTTGSPS</sequence>
<keyword evidence="5" id="KW-0029">Amino-acid transport</keyword>
<keyword evidence="8" id="KW-1185">Reference proteome</keyword>
<dbReference type="InterPro" id="IPR017871">
    <property type="entry name" value="ABC_transporter-like_CS"/>
</dbReference>
<evidence type="ECO:0000256" key="1">
    <source>
        <dbReference type="ARBA" id="ARBA00005417"/>
    </source>
</evidence>
<dbReference type="PROSITE" id="PS00211">
    <property type="entry name" value="ABC_TRANSPORTER_1"/>
    <property type="match status" value="2"/>
</dbReference>
<keyword evidence="2" id="KW-0813">Transport</keyword>
<evidence type="ECO:0000256" key="3">
    <source>
        <dbReference type="ARBA" id="ARBA00022741"/>
    </source>
</evidence>
<evidence type="ECO:0000259" key="6">
    <source>
        <dbReference type="PROSITE" id="PS50893"/>
    </source>
</evidence>
<dbReference type="SMART" id="SM00382">
    <property type="entry name" value="AAA"/>
    <property type="match status" value="2"/>
</dbReference>
<evidence type="ECO:0000313" key="7">
    <source>
        <dbReference type="EMBL" id="GIE24792.1"/>
    </source>
</evidence>
<keyword evidence="4" id="KW-0067">ATP-binding</keyword>
<protein>
    <recommendedName>
        <fullName evidence="6">ABC transporter domain-containing protein</fullName>
    </recommendedName>
</protein>
<feature type="domain" description="ABC transporter" evidence="6">
    <location>
        <begin position="285"/>
        <end position="522"/>
    </location>
</feature>
<evidence type="ECO:0000256" key="5">
    <source>
        <dbReference type="ARBA" id="ARBA00022970"/>
    </source>
</evidence>
<accession>A0ABQ4A1T8</accession>
<dbReference type="PROSITE" id="PS50893">
    <property type="entry name" value="ABC_TRANSPORTER_2"/>
    <property type="match status" value="2"/>
</dbReference>
<dbReference type="SUPFAM" id="SSF52540">
    <property type="entry name" value="P-loop containing nucleoside triphosphate hydrolases"/>
    <property type="match status" value="2"/>
</dbReference>
<dbReference type="Proteomes" id="UP000603200">
    <property type="component" value="Unassembled WGS sequence"/>
</dbReference>
<dbReference type="Pfam" id="PF00005">
    <property type="entry name" value="ABC_tran"/>
    <property type="match status" value="2"/>
</dbReference>
<dbReference type="EMBL" id="BOMN01000113">
    <property type="protein sequence ID" value="GIE24792.1"/>
    <property type="molecule type" value="Genomic_DNA"/>
</dbReference>
<dbReference type="InterPro" id="IPR003593">
    <property type="entry name" value="AAA+_ATPase"/>
</dbReference>
<evidence type="ECO:0000256" key="2">
    <source>
        <dbReference type="ARBA" id="ARBA00022448"/>
    </source>
</evidence>
<dbReference type="InterPro" id="IPR052156">
    <property type="entry name" value="BCAA_Transport_ATP-bd_LivF"/>
</dbReference>
<proteinExistence type="inferred from homology"/>
<name>A0ABQ4A1T8_9ACTN</name>
<dbReference type="InterPro" id="IPR003439">
    <property type="entry name" value="ABC_transporter-like_ATP-bd"/>
</dbReference>
<keyword evidence="3" id="KW-0547">Nucleotide-binding</keyword>
<comment type="caution">
    <text evidence="7">The sequence shown here is derived from an EMBL/GenBank/DDBJ whole genome shotgun (WGS) entry which is preliminary data.</text>
</comment>
<comment type="similarity">
    <text evidence="1">Belongs to the ABC transporter superfamily.</text>
</comment>
<dbReference type="RefSeq" id="WP_203841792.1">
    <property type="nucleotide sequence ID" value="NZ_BAAATV010000001.1"/>
</dbReference>
<dbReference type="Gene3D" id="3.40.50.300">
    <property type="entry name" value="P-loop containing nucleotide triphosphate hydrolases"/>
    <property type="match status" value="2"/>
</dbReference>
<organism evidence="7 8">
    <name type="scientific">Winogradskya humida</name>
    <dbReference type="NCBI Taxonomy" id="113566"/>
    <lineage>
        <taxon>Bacteria</taxon>
        <taxon>Bacillati</taxon>
        <taxon>Actinomycetota</taxon>
        <taxon>Actinomycetes</taxon>
        <taxon>Micromonosporales</taxon>
        <taxon>Micromonosporaceae</taxon>
        <taxon>Winogradskya</taxon>
    </lineage>
</organism>
<dbReference type="InterPro" id="IPR027417">
    <property type="entry name" value="P-loop_NTPase"/>
</dbReference>
<reference evidence="7 8" key="1">
    <citation type="submission" date="2021-01" db="EMBL/GenBank/DDBJ databases">
        <title>Whole genome shotgun sequence of Actinoplanes humidus NBRC 14915.</title>
        <authorList>
            <person name="Komaki H."/>
            <person name="Tamura T."/>
        </authorList>
    </citation>
    <scope>NUCLEOTIDE SEQUENCE [LARGE SCALE GENOMIC DNA]</scope>
    <source>
        <strain evidence="7 8">NBRC 14915</strain>
    </source>
</reference>
<dbReference type="PANTHER" id="PTHR43820:SF4">
    <property type="entry name" value="HIGH-AFFINITY BRANCHED-CHAIN AMINO ACID TRANSPORT ATP-BINDING PROTEIN LIVF"/>
    <property type="match status" value="1"/>
</dbReference>
<dbReference type="PANTHER" id="PTHR43820">
    <property type="entry name" value="HIGH-AFFINITY BRANCHED-CHAIN AMINO ACID TRANSPORT ATP-BINDING PROTEIN LIVF"/>
    <property type="match status" value="1"/>
</dbReference>
<feature type="domain" description="ABC transporter" evidence="6">
    <location>
        <begin position="5"/>
        <end position="244"/>
    </location>
</feature>